<dbReference type="EMBL" id="BMIJ01000010">
    <property type="protein sequence ID" value="GGC10520.1"/>
    <property type="molecule type" value="Genomic_DNA"/>
</dbReference>
<organism evidence="1 2">
    <name type="scientific">Marinobacterium zhoushanense</name>
    <dbReference type="NCBI Taxonomy" id="1679163"/>
    <lineage>
        <taxon>Bacteria</taxon>
        <taxon>Pseudomonadati</taxon>
        <taxon>Pseudomonadota</taxon>
        <taxon>Gammaproteobacteria</taxon>
        <taxon>Oceanospirillales</taxon>
        <taxon>Oceanospirillaceae</taxon>
        <taxon>Marinobacterium</taxon>
    </lineage>
</organism>
<reference evidence="2" key="1">
    <citation type="journal article" date="2019" name="Int. J. Syst. Evol. Microbiol.">
        <title>The Global Catalogue of Microorganisms (GCM) 10K type strain sequencing project: providing services to taxonomists for standard genome sequencing and annotation.</title>
        <authorList>
            <consortium name="The Broad Institute Genomics Platform"/>
            <consortium name="The Broad Institute Genome Sequencing Center for Infectious Disease"/>
            <person name="Wu L."/>
            <person name="Ma J."/>
        </authorList>
    </citation>
    <scope>NUCLEOTIDE SEQUENCE [LARGE SCALE GENOMIC DNA]</scope>
    <source>
        <strain evidence="2">CGMCC 1.15341</strain>
    </source>
</reference>
<comment type="caution">
    <text evidence="1">The sequence shown here is derived from an EMBL/GenBank/DDBJ whole genome shotgun (WGS) entry which is preliminary data.</text>
</comment>
<protein>
    <submittedName>
        <fullName evidence="1">Uncharacterized protein</fullName>
    </submittedName>
</protein>
<accession>A0ABQ1KU72</accession>
<sequence length="48" mass="5323">MESAGTDFKIQRLHNDAALLGPKLLQSEDQSLESANVWINLVSHGNHH</sequence>
<evidence type="ECO:0000313" key="2">
    <source>
        <dbReference type="Proteomes" id="UP000629025"/>
    </source>
</evidence>
<evidence type="ECO:0000313" key="1">
    <source>
        <dbReference type="EMBL" id="GGC10520.1"/>
    </source>
</evidence>
<keyword evidence="2" id="KW-1185">Reference proteome</keyword>
<name>A0ABQ1KU72_9GAMM</name>
<proteinExistence type="predicted"/>
<dbReference type="Proteomes" id="UP000629025">
    <property type="component" value="Unassembled WGS sequence"/>
</dbReference>
<gene>
    <name evidence="1" type="ORF">GCM10011352_41250</name>
</gene>